<evidence type="ECO:0000313" key="4">
    <source>
        <dbReference type="Proteomes" id="UP000298663"/>
    </source>
</evidence>
<comment type="caution">
    <text evidence="3">The sequence shown here is derived from an EMBL/GenBank/DDBJ whole genome shotgun (WGS) entry which is preliminary data.</text>
</comment>
<organism evidence="3 4">
    <name type="scientific">Steinernema carpocapsae</name>
    <name type="common">Entomopathogenic nematode</name>
    <dbReference type="NCBI Taxonomy" id="34508"/>
    <lineage>
        <taxon>Eukaryota</taxon>
        <taxon>Metazoa</taxon>
        <taxon>Ecdysozoa</taxon>
        <taxon>Nematoda</taxon>
        <taxon>Chromadorea</taxon>
        <taxon>Rhabditida</taxon>
        <taxon>Tylenchina</taxon>
        <taxon>Panagrolaimomorpha</taxon>
        <taxon>Strongyloidoidea</taxon>
        <taxon>Steinernematidae</taxon>
        <taxon>Steinernema</taxon>
    </lineage>
</organism>
<keyword evidence="4" id="KW-1185">Reference proteome</keyword>
<feature type="region of interest" description="Disordered" evidence="1">
    <location>
        <begin position="1"/>
        <end position="27"/>
    </location>
</feature>
<keyword evidence="2" id="KW-0472">Membrane</keyword>
<protein>
    <submittedName>
        <fullName evidence="3">Uncharacterized protein</fullName>
    </submittedName>
</protein>
<dbReference type="EMBL" id="AZBU02000001">
    <property type="protein sequence ID" value="TMS36408.1"/>
    <property type="molecule type" value="Genomic_DNA"/>
</dbReference>
<evidence type="ECO:0000256" key="1">
    <source>
        <dbReference type="SAM" id="MobiDB-lite"/>
    </source>
</evidence>
<accession>A0A4U8UX18</accession>
<gene>
    <name evidence="3" type="ORF">L596_003580</name>
</gene>
<keyword evidence="2" id="KW-1133">Transmembrane helix</keyword>
<keyword evidence="2" id="KW-0812">Transmembrane</keyword>
<feature type="compositionally biased region" description="Basic and acidic residues" evidence="1">
    <location>
        <begin position="11"/>
        <end position="20"/>
    </location>
</feature>
<proteinExistence type="predicted"/>
<reference evidence="3 4" key="1">
    <citation type="journal article" date="2015" name="Genome Biol.">
        <title>Comparative genomics of Steinernema reveals deeply conserved gene regulatory networks.</title>
        <authorList>
            <person name="Dillman A.R."/>
            <person name="Macchietto M."/>
            <person name="Porter C.F."/>
            <person name="Rogers A."/>
            <person name="Williams B."/>
            <person name="Antoshechkin I."/>
            <person name="Lee M.M."/>
            <person name="Goodwin Z."/>
            <person name="Lu X."/>
            <person name="Lewis E.E."/>
            <person name="Goodrich-Blair H."/>
            <person name="Stock S.P."/>
            <person name="Adams B.J."/>
            <person name="Sternberg P.W."/>
            <person name="Mortazavi A."/>
        </authorList>
    </citation>
    <scope>NUCLEOTIDE SEQUENCE [LARGE SCALE GENOMIC DNA]</scope>
    <source>
        <strain evidence="3 4">ALL</strain>
    </source>
</reference>
<dbReference type="AlphaFoldDB" id="A0A4U8UX18"/>
<feature type="transmembrane region" description="Helical" evidence="2">
    <location>
        <begin position="44"/>
        <end position="64"/>
    </location>
</feature>
<dbReference type="OrthoDB" id="1856718at2759"/>
<feature type="compositionally biased region" description="Polar residues" evidence="1">
    <location>
        <begin position="1"/>
        <end position="10"/>
    </location>
</feature>
<reference evidence="3 4" key="2">
    <citation type="journal article" date="2019" name="G3 (Bethesda)">
        <title>Hybrid Assembly of the Genome of the Entomopathogenic Nematode Steinernema carpocapsae Identifies the X-Chromosome.</title>
        <authorList>
            <person name="Serra L."/>
            <person name="Macchietto M."/>
            <person name="Macias-Munoz A."/>
            <person name="McGill C.J."/>
            <person name="Rodriguez I.M."/>
            <person name="Rodriguez B."/>
            <person name="Murad R."/>
            <person name="Mortazavi A."/>
        </authorList>
    </citation>
    <scope>NUCLEOTIDE SEQUENCE [LARGE SCALE GENOMIC DNA]</scope>
    <source>
        <strain evidence="3 4">ALL</strain>
    </source>
</reference>
<sequence length="79" mass="8727">MAPGPQNGTENHNENGEKGEVQPFIENSGIEKEELSAPVDKYNAVYLIMLLHGIGCLMPWNMFITIAPMVPITLIPNTF</sequence>
<evidence type="ECO:0000256" key="2">
    <source>
        <dbReference type="SAM" id="Phobius"/>
    </source>
</evidence>
<evidence type="ECO:0000313" key="3">
    <source>
        <dbReference type="EMBL" id="TMS36408.1"/>
    </source>
</evidence>
<name>A0A4U8UX18_STECR</name>
<dbReference type="STRING" id="34508.A0A4U8UX18"/>
<dbReference type="Proteomes" id="UP000298663">
    <property type="component" value="Unassembled WGS sequence"/>
</dbReference>